<evidence type="ECO:0000256" key="3">
    <source>
        <dbReference type="ARBA" id="ARBA00022960"/>
    </source>
</evidence>
<evidence type="ECO:0000256" key="5">
    <source>
        <dbReference type="ARBA" id="ARBA00023315"/>
    </source>
</evidence>
<evidence type="ECO:0000259" key="7">
    <source>
        <dbReference type="Pfam" id="PF13480"/>
    </source>
</evidence>
<evidence type="ECO:0000256" key="1">
    <source>
        <dbReference type="ARBA" id="ARBA00009943"/>
    </source>
</evidence>
<dbReference type="Pfam" id="PF13480">
    <property type="entry name" value="Acetyltransf_6"/>
    <property type="match status" value="1"/>
</dbReference>
<keyword evidence="3" id="KW-0133">Cell shape</keyword>
<dbReference type="GO" id="GO:0071555">
    <property type="term" value="P:cell wall organization"/>
    <property type="evidence" value="ECO:0007669"/>
    <property type="project" value="UniProtKB-KW"/>
</dbReference>
<dbReference type="Gene3D" id="3.40.630.30">
    <property type="match status" value="1"/>
</dbReference>
<keyword evidence="2 8" id="KW-0808">Transferase</keyword>
<dbReference type="EMBL" id="CP024723">
    <property type="protein sequence ID" value="ATV25464.1"/>
    <property type="molecule type" value="Genomic_DNA"/>
</dbReference>
<evidence type="ECO:0000256" key="6">
    <source>
        <dbReference type="ARBA" id="ARBA00023316"/>
    </source>
</evidence>
<evidence type="ECO:0000313" key="9">
    <source>
        <dbReference type="Proteomes" id="UP000229630"/>
    </source>
</evidence>
<evidence type="ECO:0000313" key="8">
    <source>
        <dbReference type="EMBL" id="ATV25464.1"/>
    </source>
</evidence>
<dbReference type="InterPro" id="IPR050644">
    <property type="entry name" value="PG_Glycine_Bridge_Synth"/>
</dbReference>
<keyword evidence="5" id="KW-0012">Acyltransferase</keyword>
<dbReference type="PROSITE" id="PS51191">
    <property type="entry name" value="FEMABX"/>
    <property type="match status" value="1"/>
</dbReference>
<comment type="similarity">
    <text evidence="1">Belongs to the FemABX family.</text>
</comment>
<gene>
    <name evidence="8" type="ORF">CTM62_01150</name>
</gene>
<dbReference type="InterPro" id="IPR038740">
    <property type="entry name" value="BioF2-like_GNAT_dom"/>
</dbReference>
<feature type="domain" description="BioF2-like acetyltransferase" evidence="7">
    <location>
        <begin position="165"/>
        <end position="292"/>
    </location>
</feature>
<dbReference type="InterPro" id="IPR016181">
    <property type="entry name" value="Acyl_CoA_acyltransferase"/>
</dbReference>
<dbReference type="PANTHER" id="PTHR36174">
    <property type="entry name" value="LIPID II:GLYCINE GLYCYLTRANSFERASE"/>
    <property type="match status" value="1"/>
</dbReference>
<reference evidence="8 9" key="1">
    <citation type="submission" date="2017-11" db="EMBL/GenBank/DDBJ databases">
        <title>Genome sequencing of Prevotella intermedia KCOM 2837.</title>
        <authorList>
            <person name="Kook J.-K."/>
            <person name="Park S.-N."/>
            <person name="Lim Y.K."/>
        </authorList>
    </citation>
    <scope>NUCLEOTIDE SEQUENCE [LARGE SCALE GENOMIC DNA]</scope>
    <source>
        <strain evidence="8 9">KCOM 2837</strain>
    </source>
</reference>
<name>A0A2D3L4G2_PREIN</name>
<evidence type="ECO:0000256" key="2">
    <source>
        <dbReference type="ARBA" id="ARBA00022679"/>
    </source>
</evidence>
<keyword evidence="4" id="KW-0573">Peptidoglycan synthesis</keyword>
<dbReference type="SUPFAM" id="SSF55729">
    <property type="entry name" value="Acyl-CoA N-acyltransferases (Nat)"/>
    <property type="match status" value="1"/>
</dbReference>
<dbReference type="Proteomes" id="UP000229630">
    <property type="component" value="Chromosome 1"/>
</dbReference>
<dbReference type="GO" id="GO:0016755">
    <property type="term" value="F:aminoacyltransferase activity"/>
    <property type="evidence" value="ECO:0007669"/>
    <property type="project" value="InterPro"/>
</dbReference>
<sequence length="354" mass="41229">MLKIIDFEHRMEWDEIVLSFPNHDIYYLSGYLAPFEVHGDGMPILIYYQGEGLRAICAFMLRDVSNETWAQGYIDKGVFFDAITPYGYGGWLLDGNVSKEKIDIFWKEVKTFMNEQHVINAFTRWSPWLKNQENLRGWSNIIDLGNTIYIDCTSEEDIFQNIKSKDRATIRKAIKNGVVVQHSDDTTLFEKFYSIYNATMDKDNADDYYYFKPEFYKSMTENLQGKWEFFYAVLGEEIIAMSIMLMCNGRMHYHLSGSIMEFRNLNATNLILYEAAKYGAQHGYKLLHLGGGVGSGEDPLYKFKKAFNKNGDIGFSISKDCFDENKYSYLIELRKKKDPTFDSLTSFFPAYRVK</sequence>
<organism evidence="8 9">
    <name type="scientific">Prevotella intermedia</name>
    <dbReference type="NCBI Taxonomy" id="28131"/>
    <lineage>
        <taxon>Bacteria</taxon>
        <taxon>Pseudomonadati</taxon>
        <taxon>Bacteroidota</taxon>
        <taxon>Bacteroidia</taxon>
        <taxon>Bacteroidales</taxon>
        <taxon>Prevotellaceae</taxon>
        <taxon>Prevotella</taxon>
    </lineage>
</organism>
<evidence type="ECO:0000256" key="4">
    <source>
        <dbReference type="ARBA" id="ARBA00022984"/>
    </source>
</evidence>
<proteinExistence type="inferred from homology"/>
<dbReference type="RefSeq" id="WP_100018668.1">
    <property type="nucleotide sequence ID" value="NZ_CP024723.1"/>
</dbReference>
<keyword evidence="6" id="KW-0961">Cell wall biogenesis/degradation</keyword>
<dbReference type="InterPro" id="IPR003447">
    <property type="entry name" value="FEMABX"/>
</dbReference>
<dbReference type="GO" id="GO:0009252">
    <property type="term" value="P:peptidoglycan biosynthetic process"/>
    <property type="evidence" value="ECO:0007669"/>
    <property type="project" value="UniProtKB-KW"/>
</dbReference>
<accession>A0A2D3L4G2</accession>
<dbReference type="AlphaFoldDB" id="A0A2D3L4G2"/>
<dbReference type="PANTHER" id="PTHR36174:SF1">
    <property type="entry name" value="LIPID II:GLYCINE GLYCYLTRANSFERASE"/>
    <property type="match status" value="1"/>
</dbReference>
<protein>
    <submittedName>
        <fullName evidence="8">GNAT family N-acetyltransferase</fullName>
    </submittedName>
</protein>
<dbReference type="GO" id="GO:0008360">
    <property type="term" value="P:regulation of cell shape"/>
    <property type="evidence" value="ECO:0007669"/>
    <property type="project" value="UniProtKB-KW"/>
</dbReference>